<dbReference type="OrthoDB" id="30826at2759"/>
<dbReference type="InterPro" id="IPR006164">
    <property type="entry name" value="DNA_bd_Ku70/Ku80"/>
</dbReference>
<evidence type="ECO:0000256" key="8">
    <source>
        <dbReference type="ARBA" id="ARBA00022763"/>
    </source>
</evidence>
<dbReference type="Pfam" id="PF02735">
    <property type="entry name" value="Ku"/>
    <property type="match status" value="1"/>
</dbReference>
<evidence type="ECO:0000256" key="6">
    <source>
        <dbReference type="ARBA" id="ARBA00022454"/>
    </source>
</evidence>
<evidence type="ECO:0000256" key="9">
    <source>
        <dbReference type="ARBA" id="ARBA00022801"/>
    </source>
</evidence>
<dbReference type="GO" id="GO:0000781">
    <property type="term" value="C:chromosome, telomeric region"/>
    <property type="evidence" value="ECO:0007669"/>
    <property type="project" value="UniProtKB-SubCell"/>
</dbReference>
<dbReference type="GO" id="GO:0006310">
    <property type="term" value="P:DNA recombination"/>
    <property type="evidence" value="ECO:0007669"/>
    <property type="project" value="UniProtKB-KW"/>
</dbReference>
<dbReference type="Gene3D" id="2.40.290.10">
    <property type="match status" value="1"/>
</dbReference>
<keyword evidence="21" id="KW-1185">Reference proteome</keyword>
<organism evidence="20 21">
    <name type="scientific">Sanghuangporus baumii</name>
    <name type="common">Phellinus baumii</name>
    <dbReference type="NCBI Taxonomy" id="108892"/>
    <lineage>
        <taxon>Eukaryota</taxon>
        <taxon>Fungi</taxon>
        <taxon>Dikarya</taxon>
        <taxon>Basidiomycota</taxon>
        <taxon>Agaricomycotina</taxon>
        <taxon>Agaricomycetes</taxon>
        <taxon>Hymenochaetales</taxon>
        <taxon>Hymenochaetaceae</taxon>
        <taxon>Sanghuangporus</taxon>
    </lineage>
</organism>
<feature type="compositionally biased region" description="Low complexity" evidence="18">
    <location>
        <begin position="713"/>
        <end position="722"/>
    </location>
</feature>
<feature type="region of interest" description="Disordered" evidence="18">
    <location>
        <begin position="634"/>
        <end position="725"/>
    </location>
</feature>
<evidence type="ECO:0000256" key="4">
    <source>
        <dbReference type="ARBA" id="ARBA00012551"/>
    </source>
</evidence>
<dbReference type="GO" id="GO:0016787">
    <property type="term" value="F:hydrolase activity"/>
    <property type="evidence" value="ECO:0007669"/>
    <property type="project" value="UniProtKB-KW"/>
</dbReference>
<feature type="region of interest" description="Disordered" evidence="18">
    <location>
        <begin position="843"/>
        <end position="867"/>
    </location>
</feature>
<evidence type="ECO:0000256" key="1">
    <source>
        <dbReference type="ARBA" id="ARBA00004123"/>
    </source>
</evidence>
<name>A0A9Q5I058_SANBA</name>
<dbReference type="GO" id="GO:0003684">
    <property type="term" value="F:damaged DNA binding"/>
    <property type="evidence" value="ECO:0007669"/>
    <property type="project" value="InterPro"/>
</dbReference>
<dbReference type="CDD" id="cd00873">
    <property type="entry name" value="KU80"/>
    <property type="match status" value="1"/>
</dbReference>
<feature type="region of interest" description="Disordered" evidence="18">
    <location>
        <begin position="288"/>
        <end position="316"/>
    </location>
</feature>
<dbReference type="PANTHER" id="PTHR12604:SF4">
    <property type="entry name" value="X-RAY REPAIR CROSS-COMPLEMENTING PROTEIN 5"/>
    <property type="match status" value="1"/>
</dbReference>
<feature type="domain" description="Ku" evidence="19">
    <location>
        <begin position="351"/>
        <end position="486"/>
    </location>
</feature>
<dbReference type="Gene3D" id="3.40.50.410">
    <property type="entry name" value="von Willebrand factor, type A domain"/>
    <property type="match status" value="1"/>
</dbReference>
<feature type="compositionally biased region" description="Polar residues" evidence="18">
    <location>
        <begin position="634"/>
        <end position="645"/>
    </location>
</feature>
<dbReference type="GO" id="GO:0043564">
    <property type="term" value="C:Ku70:Ku80 complex"/>
    <property type="evidence" value="ECO:0007669"/>
    <property type="project" value="InterPro"/>
</dbReference>
<accession>A0A9Q5I058</accession>
<keyword evidence="12" id="KW-0779">Telomere</keyword>
<keyword evidence="14" id="KW-0233">DNA recombination</keyword>
<dbReference type="InterPro" id="IPR005161">
    <property type="entry name" value="Ku_N"/>
</dbReference>
<feature type="compositionally biased region" description="Polar residues" evidence="18">
    <location>
        <begin position="846"/>
        <end position="855"/>
    </location>
</feature>
<dbReference type="GO" id="GO:0003678">
    <property type="term" value="F:DNA helicase activity"/>
    <property type="evidence" value="ECO:0007669"/>
    <property type="project" value="UniProtKB-EC"/>
</dbReference>
<evidence type="ECO:0000256" key="3">
    <source>
        <dbReference type="ARBA" id="ARBA00007726"/>
    </source>
</evidence>
<dbReference type="SUPFAM" id="SSF101420">
    <property type="entry name" value="C-terminal domain of Ku80"/>
    <property type="match status" value="1"/>
</dbReference>
<dbReference type="EMBL" id="LNZH02000161">
    <property type="protein sequence ID" value="OCB89228.1"/>
    <property type="molecule type" value="Genomic_DNA"/>
</dbReference>
<keyword evidence="8" id="KW-0227">DNA damage</keyword>
<evidence type="ECO:0000256" key="7">
    <source>
        <dbReference type="ARBA" id="ARBA00022741"/>
    </source>
</evidence>
<keyword evidence="16" id="KW-0539">Nucleus</keyword>
<protein>
    <recommendedName>
        <fullName evidence="5">ATP-dependent DNA helicase II subunit 2</fullName>
        <ecNumber evidence="4">3.6.4.12</ecNumber>
    </recommendedName>
    <alternativeName>
        <fullName evidence="17">ATP-dependent DNA helicase II subunit Ku80</fullName>
    </alternativeName>
</protein>
<keyword evidence="15" id="KW-0234">DNA repair</keyword>
<comment type="subcellular location">
    <subcellularLocation>
        <location evidence="2">Chromosome</location>
        <location evidence="2">Telomere</location>
    </subcellularLocation>
    <subcellularLocation>
        <location evidence="1">Nucleus</location>
    </subcellularLocation>
</comment>
<dbReference type="GO" id="GO:0003690">
    <property type="term" value="F:double-stranded DNA binding"/>
    <property type="evidence" value="ECO:0007669"/>
    <property type="project" value="TreeGrafter"/>
</dbReference>
<dbReference type="Proteomes" id="UP000757232">
    <property type="component" value="Unassembled WGS sequence"/>
</dbReference>
<reference evidence="20" key="1">
    <citation type="submission" date="2016-06" db="EMBL/GenBank/DDBJ databases">
        <title>Draft Genome sequence of the fungus Inonotus baumii.</title>
        <authorList>
            <person name="Zhu H."/>
            <person name="Lin W."/>
        </authorList>
    </citation>
    <scope>NUCLEOTIDE SEQUENCE</scope>
    <source>
        <strain evidence="20">821</strain>
    </source>
</reference>
<dbReference type="GO" id="GO:0042162">
    <property type="term" value="F:telomeric DNA binding"/>
    <property type="evidence" value="ECO:0007669"/>
    <property type="project" value="InterPro"/>
</dbReference>
<dbReference type="InterPro" id="IPR016194">
    <property type="entry name" value="SPOC-like_C_dom_sf"/>
</dbReference>
<keyword evidence="10" id="KW-0347">Helicase</keyword>
<proteinExistence type="inferred from homology"/>
<dbReference type="FunFam" id="3.40.50.410:FF:000073">
    <property type="entry name" value="ATP-dependent DNA helicase II subunit 2"/>
    <property type="match status" value="1"/>
</dbReference>
<dbReference type="InterPro" id="IPR024193">
    <property type="entry name" value="Ku80"/>
</dbReference>
<sequence>MPAERAGYTVTMFCIDVSPSMGKLRTVEVPDPVDGGSQTVEMTNLAWSLQYVLLKIQEMIYNGRKTDQCGVILFGTEETNNIINNEKGGYDHVSECIPIAQPNAGTLTKLQALQPSTEIGDPIDAIIVAIQTQDRYLEKKKTWTRKMVLLTDGENPIEIEDWEVTVSKINSLNINTKIIGTDFDDEEFGFKEEDKSNIKEEDKSNIKLENEKFFRRFINALNDGLGMIGTCEEALIDCRRPDVKETKSVLLGTTLRIGDVDTRDDEAIELPVKMSKCTAIQRPPSMKKFAKRVQADSGEEPATQTQESALEDGDEEKKDVYVQLAMHTEYLVSEKEEEEEAEKEETEENLAEKVDKDQLIRGFKYGASYAPCPDGQFPRLSTRKGIDICGFFPDHMIRRELAMGEIQYVWADPSQGSVQVSFSSIVQAMVARKIAAIARLVSRDGMDPKMGLLIPRQFENVDCLLWMQMPFADDVRKYTFPSLENLVSKKGEKITKHPFIPTDEQLEAMEDFVDAMDLMHAGDKDESGERGPWFDPRYSYNPAVHRIKQALFHAAIVTDLRENPLPPPHEEVIKYFESPRRVIKKAQPALEECKKAFKIKQVPKRILRARKDGHVRAEDDEDELLLLDRSNVVKKTSSPSNSASPIKNGADASTDASGNKEQTSAEKSDKMDVDSETEPESDEGVPGARGITKRALQLPSPEPTIFNGTFTDSQSQSQSQSQPLDLDIGKEPGHIIGAARPLIDFKQSLKDGDDAVTSQAINEMTQVINNVLSKPFARRRHEEMLEFDVYIRCIPLQKGQVDSWNTFLTSVKESCLSSTKINNKPFWEEVRKVGVGLSLISESEAKQSGTGSLSKVSDEDAEKFLQA</sequence>
<keyword evidence="7" id="KW-0547">Nucleotide-binding</keyword>
<dbReference type="InterPro" id="IPR014893">
    <property type="entry name" value="Ku_PK_bind"/>
</dbReference>
<dbReference type="Pfam" id="PF03731">
    <property type="entry name" value="Ku_N"/>
    <property type="match status" value="1"/>
</dbReference>
<keyword evidence="6" id="KW-0158">Chromosome</keyword>
<keyword evidence="9" id="KW-0378">Hydrolase</keyword>
<dbReference type="Gene3D" id="1.25.40.240">
    <property type="entry name" value="Ku, C-terminal domain"/>
    <property type="match status" value="1"/>
</dbReference>
<feature type="compositionally biased region" description="Acidic residues" evidence="18">
    <location>
        <begin position="674"/>
        <end position="683"/>
    </location>
</feature>
<evidence type="ECO:0000313" key="20">
    <source>
        <dbReference type="EMBL" id="OCB89228.1"/>
    </source>
</evidence>
<evidence type="ECO:0000256" key="5">
    <source>
        <dbReference type="ARBA" id="ARBA00021792"/>
    </source>
</evidence>
<dbReference type="GO" id="GO:0005524">
    <property type="term" value="F:ATP binding"/>
    <property type="evidence" value="ECO:0007669"/>
    <property type="project" value="UniProtKB-KW"/>
</dbReference>
<dbReference type="Pfam" id="PF08785">
    <property type="entry name" value="Ku_PK_bind"/>
    <property type="match status" value="1"/>
</dbReference>
<comment type="similarity">
    <text evidence="3">Belongs to the ku80 family.</text>
</comment>
<evidence type="ECO:0000256" key="2">
    <source>
        <dbReference type="ARBA" id="ARBA00004574"/>
    </source>
</evidence>
<keyword evidence="13" id="KW-0238">DNA-binding</keyword>
<evidence type="ECO:0000256" key="17">
    <source>
        <dbReference type="ARBA" id="ARBA00031847"/>
    </source>
</evidence>
<evidence type="ECO:0000313" key="21">
    <source>
        <dbReference type="Proteomes" id="UP000757232"/>
    </source>
</evidence>
<dbReference type="PANTHER" id="PTHR12604">
    <property type="entry name" value="KU AUTOANTIGEN DNA HELICASE"/>
    <property type="match status" value="1"/>
</dbReference>
<evidence type="ECO:0000256" key="16">
    <source>
        <dbReference type="ARBA" id="ARBA00023242"/>
    </source>
</evidence>
<dbReference type="GO" id="GO:0000723">
    <property type="term" value="P:telomere maintenance"/>
    <property type="evidence" value="ECO:0007669"/>
    <property type="project" value="InterPro"/>
</dbReference>
<dbReference type="AlphaFoldDB" id="A0A9Q5I058"/>
<evidence type="ECO:0000256" key="12">
    <source>
        <dbReference type="ARBA" id="ARBA00022895"/>
    </source>
</evidence>
<comment type="caution">
    <text evidence="20">The sequence shown here is derived from an EMBL/GenBank/DDBJ whole genome shotgun (WGS) entry which is preliminary data.</text>
</comment>
<evidence type="ECO:0000256" key="10">
    <source>
        <dbReference type="ARBA" id="ARBA00022806"/>
    </source>
</evidence>
<dbReference type="GO" id="GO:0006303">
    <property type="term" value="P:double-strand break repair via nonhomologous end joining"/>
    <property type="evidence" value="ECO:0007669"/>
    <property type="project" value="InterPro"/>
</dbReference>
<evidence type="ECO:0000256" key="13">
    <source>
        <dbReference type="ARBA" id="ARBA00023125"/>
    </source>
</evidence>
<evidence type="ECO:0000256" key="11">
    <source>
        <dbReference type="ARBA" id="ARBA00022840"/>
    </source>
</evidence>
<dbReference type="Gene3D" id="1.10.1600.10">
    <property type="match status" value="1"/>
</dbReference>
<dbReference type="SUPFAM" id="SSF53300">
    <property type="entry name" value="vWA-like"/>
    <property type="match status" value="1"/>
</dbReference>
<evidence type="ECO:0000256" key="14">
    <source>
        <dbReference type="ARBA" id="ARBA00023172"/>
    </source>
</evidence>
<gene>
    <name evidence="20" type="ORF">A7U60_g3595</name>
</gene>
<dbReference type="InterPro" id="IPR036465">
    <property type="entry name" value="vWFA_dom_sf"/>
</dbReference>
<dbReference type="FunFam" id="1.10.1600.10:FF:000002">
    <property type="entry name" value="X-ray repair cross-complementing protein 5"/>
    <property type="match status" value="1"/>
</dbReference>
<dbReference type="EC" id="3.6.4.12" evidence="4"/>
<evidence type="ECO:0000256" key="15">
    <source>
        <dbReference type="ARBA" id="ARBA00023204"/>
    </source>
</evidence>
<evidence type="ECO:0000256" key="18">
    <source>
        <dbReference type="SAM" id="MobiDB-lite"/>
    </source>
</evidence>
<evidence type="ECO:0000259" key="19">
    <source>
        <dbReference type="SMART" id="SM00559"/>
    </source>
</evidence>
<dbReference type="SMART" id="SM00559">
    <property type="entry name" value="Ku78"/>
    <property type="match status" value="1"/>
</dbReference>
<dbReference type="InterPro" id="IPR036494">
    <property type="entry name" value="Ku_C_sf"/>
</dbReference>
<keyword evidence="11" id="KW-0067">ATP-binding</keyword>
<feature type="compositionally biased region" description="Basic and acidic residues" evidence="18">
    <location>
        <begin position="663"/>
        <end position="673"/>
    </location>
</feature>
<dbReference type="SUPFAM" id="SSF100939">
    <property type="entry name" value="SPOC domain-like"/>
    <property type="match status" value="1"/>
</dbReference>